<evidence type="ECO:0000313" key="2">
    <source>
        <dbReference type="RefSeq" id="XP_012249483.1"/>
    </source>
</evidence>
<protein>
    <submittedName>
        <fullName evidence="2">Uncharacterized protein LOC105682079</fullName>
    </submittedName>
</protein>
<proteinExistence type="predicted"/>
<evidence type="ECO:0000313" key="1">
    <source>
        <dbReference type="Proteomes" id="UP000515180"/>
    </source>
</evidence>
<organism evidence="1 2">
    <name type="scientific">Bombus impatiens</name>
    <name type="common">Bumblebee</name>
    <dbReference type="NCBI Taxonomy" id="132113"/>
    <lineage>
        <taxon>Eukaryota</taxon>
        <taxon>Metazoa</taxon>
        <taxon>Ecdysozoa</taxon>
        <taxon>Arthropoda</taxon>
        <taxon>Hexapoda</taxon>
        <taxon>Insecta</taxon>
        <taxon>Pterygota</taxon>
        <taxon>Neoptera</taxon>
        <taxon>Endopterygota</taxon>
        <taxon>Hymenoptera</taxon>
        <taxon>Apocrita</taxon>
        <taxon>Aculeata</taxon>
        <taxon>Apoidea</taxon>
        <taxon>Anthophila</taxon>
        <taxon>Apidae</taxon>
        <taxon>Bombus</taxon>
        <taxon>Pyrobombus</taxon>
    </lineage>
</organism>
<gene>
    <name evidence="2" type="primary">LOC105682079</name>
</gene>
<dbReference type="KEGG" id="bim:105682079"/>
<keyword evidence="1" id="KW-1185">Reference proteome</keyword>
<dbReference type="AlphaFoldDB" id="A0A6P3V6M4"/>
<dbReference type="Proteomes" id="UP000515180">
    <property type="component" value="Unplaced"/>
</dbReference>
<name>A0A6P3V6M4_BOMIM</name>
<dbReference type="RefSeq" id="XP_012249483.1">
    <property type="nucleotide sequence ID" value="XM_012394060.3"/>
</dbReference>
<dbReference type="GeneID" id="105682079"/>
<sequence>MATMRESSIHIYNNSLDFRAGSVSSNTKYGYRCSIAMLFSTASTRIGSAENIEVIIPKLNREKSILKEKRFMFCACVICYECLAQKQRYLYSPACLARTKISLSFMLNFQFNRISSLRPDCPFSSFFSLHITFTS</sequence>
<accession>A0A6P3V6M4</accession>
<reference evidence="2" key="1">
    <citation type="submission" date="2025-08" db="UniProtKB">
        <authorList>
            <consortium name="RefSeq"/>
        </authorList>
    </citation>
    <scope>IDENTIFICATION</scope>
</reference>